<name>A0A5N6QNM8_9ROSI</name>
<organism evidence="2 3">
    <name type="scientific">Carpinus fangiana</name>
    <dbReference type="NCBI Taxonomy" id="176857"/>
    <lineage>
        <taxon>Eukaryota</taxon>
        <taxon>Viridiplantae</taxon>
        <taxon>Streptophyta</taxon>
        <taxon>Embryophyta</taxon>
        <taxon>Tracheophyta</taxon>
        <taxon>Spermatophyta</taxon>
        <taxon>Magnoliopsida</taxon>
        <taxon>eudicotyledons</taxon>
        <taxon>Gunneridae</taxon>
        <taxon>Pentapetalae</taxon>
        <taxon>rosids</taxon>
        <taxon>fabids</taxon>
        <taxon>Fagales</taxon>
        <taxon>Betulaceae</taxon>
        <taxon>Carpinus</taxon>
    </lineage>
</organism>
<sequence length="287" mass="33339">MSRCIEFPPPGYVWNGVGGEALKELIKLNGERIKAEKERKKDKRRKKEKKKRRDMQSQKSRHKHDKNNRSREKSDNQKKRKYEVPGLENNSLSEELGKPMISDSVNDSSDNSQNVKRRNDRRSPKDYHNHGSIIDFHLMLQKHKDQAGQSSKPVCSTLGMSTTIAQEMASGPTRKTWHPSSQTQVVADEKAETAPAFTFSRSGSMQMESQYRTLIVNWIPHPLQIEHPKFDDQEWLFQRKQHRSDMLRRTNAYNDDFCHCHGSSVLYPYAQYLSKADIFALPFVTSF</sequence>
<keyword evidence="3" id="KW-1185">Reference proteome</keyword>
<evidence type="ECO:0000256" key="1">
    <source>
        <dbReference type="SAM" id="MobiDB-lite"/>
    </source>
</evidence>
<dbReference type="EMBL" id="CM017322">
    <property type="protein sequence ID" value="KAE8008757.1"/>
    <property type="molecule type" value="Genomic_DNA"/>
</dbReference>
<proteinExistence type="predicted"/>
<gene>
    <name evidence="2" type="ORF">FH972_005239</name>
</gene>
<feature type="compositionally biased region" description="Basic residues" evidence="1">
    <location>
        <begin position="40"/>
        <end position="66"/>
    </location>
</feature>
<dbReference type="AlphaFoldDB" id="A0A5N6QNM8"/>
<evidence type="ECO:0000313" key="2">
    <source>
        <dbReference type="EMBL" id="KAE8008757.1"/>
    </source>
</evidence>
<dbReference type="Proteomes" id="UP000327013">
    <property type="component" value="Chromosome 2"/>
</dbReference>
<protein>
    <submittedName>
        <fullName evidence="2">Uncharacterized protein</fullName>
    </submittedName>
</protein>
<evidence type="ECO:0000313" key="3">
    <source>
        <dbReference type="Proteomes" id="UP000327013"/>
    </source>
</evidence>
<feature type="compositionally biased region" description="Basic and acidic residues" evidence="1">
    <location>
        <begin position="28"/>
        <end position="39"/>
    </location>
</feature>
<dbReference type="PANTHER" id="PTHR34660:SF7">
    <property type="entry name" value="DNA LIGASE-LIKE PROTEIN"/>
    <property type="match status" value="1"/>
</dbReference>
<dbReference type="PANTHER" id="PTHR34660">
    <property type="entry name" value="MYB-LIKE PROTEIN X"/>
    <property type="match status" value="1"/>
</dbReference>
<feature type="compositionally biased region" description="Basic and acidic residues" evidence="1">
    <location>
        <begin position="67"/>
        <end position="77"/>
    </location>
</feature>
<reference evidence="2 3" key="1">
    <citation type="submission" date="2019-06" db="EMBL/GenBank/DDBJ databases">
        <title>A chromosomal-level reference genome of Carpinus fangiana (Coryloideae, Betulaceae).</title>
        <authorList>
            <person name="Yang X."/>
            <person name="Wang Z."/>
            <person name="Zhang L."/>
            <person name="Hao G."/>
            <person name="Liu J."/>
            <person name="Yang Y."/>
        </authorList>
    </citation>
    <scope>NUCLEOTIDE SEQUENCE [LARGE SCALE GENOMIC DNA]</scope>
    <source>
        <strain evidence="2">Cfa_2016G</strain>
        <tissue evidence="2">Leaf</tissue>
    </source>
</reference>
<accession>A0A5N6QNM8</accession>
<feature type="compositionally biased region" description="Low complexity" evidence="1">
    <location>
        <begin position="102"/>
        <end position="114"/>
    </location>
</feature>
<feature type="region of interest" description="Disordered" evidence="1">
    <location>
        <begin position="28"/>
        <end position="129"/>
    </location>
</feature>
<dbReference type="OrthoDB" id="778084at2759"/>